<dbReference type="Pfam" id="PF07715">
    <property type="entry name" value="Plug"/>
    <property type="match status" value="1"/>
</dbReference>
<evidence type="ECO:0000256" key="9">
    <source>
        <dbReference type="ARBA" id="ARBA00023136"/>
    </source>
</evidence>
<dbReference type="NCBIfam" id="TIGR04056">
    <property type="entry name" value="OMP_RagA_SusC"/>
    <property type="match status" value="1"/>
</dbReference>
<keyword evidence="3 11" id="KW-1134">Transmembrane beta strand</keyword>
<dbReference type="Gene3D" id="2.170.130.10">
    <property type="entry name" value="TonB-dependent receptor, plug domain"/>
    <property type="match status" value="1"/>
</dbReference>
<dbReference type="InterPro" id="IPR012910">
    <property type="entry name" value="Plug_dom"/>
</dbReference>
<dbReference type="PANTHER" id="PTHR32552:SF81">
    <property type="entry name" value="TONB-DEPENDENT OUTER MEMBRANE RECEPTOR"/>
    <property type="match status" value="1"/>
</dbReference>
<evidence type="ECO:0000256" key="13">
    <source>
        <dbReference type="SAM" id="MobiDB-lite"/>
    </source>
</evidence>
<evidence type="ECO:0000256" key="7">
    <source>
        <dbReference type="ARBA" id="ARBA00023065"/>
    </source>
</evidence>
<keyword evidence="4" id="KW-0410">Iron transport</keyword>
<evidence type="ECO:0000256" key="6">
    <source>
        <dbReference type="ARBA" id="ARBA00023004"/>
    </source>
</evidence>
<dbReference type="Pfam" id="PF00593">
    <property type="entry name" value="TonB_dep_Rec_b-barrel"/>
    <property type="match status" value="1"/>
</dbReference>
<dbReference type="InterPro" id="IPR023997">
    <property type="entry name" value="TonB-dep_OMP_SusC/RagA_CS"/>
</dbReference>
<evidence type="ECO:0000256" key="3">
    <source>
        <dbReference type="ARBA" id="ARBA00022452"/>
    </source>
</evidence>
<dbReference type="Gene3D" id="2.40.170.20">
    <property type="entry name" value="TonB-dependent receptor, beta-barrel domain"/>
    <property type="match status" value="1"/>
</dbReference>
<proteinExistence type="inferred from homology"/>
<dbReference type="Proteomes" id="UP001168528">
    <property type="component" value="Unassembled WGS sequence"/>
</dbReference>
<evidence type="ECO:0000256" key="10">
    <source>
        <dbReference type="ARBA" id="ARBA00023237"/>
    </source>
</evidence>
<evidence type="ECO:0000259" key="15">
    <source>
        <dbReference type="Pfam" id="PF07715"/>
    </source>
</evidence>
<accession>A0ABT8R055</accession>
<gene>
    <name evidence="16" type="ORF">Q0590_04395</name>
</gene>
<feature type="compositionally biased region" description="Polar residues" evidence="13">
    <location>
        <begin position="905"/>
        <end position="919"/>
    </location>
</feature>
<keyword evidence="6" id="KW-0408">Iron</keyword>
<evidence type="ECO:0000256" key="5">
    <source>
        <dbReference type="ARBA" id="ARBA00022692"/>
    </source>
</evidence>
<feature type="region of interest" description="Disordered" evidence="13">
    <location>
        <begin position="899"/>
        <end position="920"/>
    </location>
</feature>
<dbReference type="SUPFAM" id="SSF56935">
    <property type="entry name" value="Porins"/>
    <property type="match status" value="1"/>
</dbReference>
<evidence type="ECO:0000256" key="12">
    <source>
        <dbReference type="RuleBase" id="RU003357"/>
    </source>
</evidence>
<name>A0ABT8R055_9BACT</name>
<dbReference type="InterPro" id="IPR008969">
    <property type="entry name" value="CarboxyPept-like_regulatory"/>
</dbReference>
<evidence type="ECO:0000313" key="17">
    <source>
        <dbReference type="Proteomes" id="UP001168528"/>
    </source>
</evidence>
<dbReference type="SUPFAM" id="SSF49464">
    <property type="entry name" value="Carboxypeptidase regulatory domain-like"/>
    <property type="match status" value="1"/>
</dbReference>
<feature type="domain" description="TonB-dependent receptor plug" evidence="15">
    <location>
        <begin position="102"/>
        <end position="210"/>
    </location>
</feature>
<evidence type="ECO:0000256" key="1">
    <source>
        <dbReference type="ARBA" id="ARBA00004571"/>
    </source>
</evidence>
<keyword evidence="16" id="KW-0675">Receptor</keyword>
<protein>
    <submittedName>
        <fullName evidence="16">TonB-dependent receptor</fullName>
    </submittedName>
</protein>
<dbReference type="PROSITE" id="PS52016">
    <property type="entry name" value="TONB_DEPENDENT_REC_3"/>
    <property type="match status" value="1"/>
</dbReference>
<keyword evidence="10 11" id="KW-0998">Cell outer membrane</keyword>
<dbReference type="Pfam" id="PF13715">
    <property type="entry name" value="CarbopepD_reg_2"/>
    <property type="match status" value="1"/>
</dbReference>
<evidence type="ECO:0000256" key="4">
    <source>
        <dbReference type="ARBA" id="ARBA00022496"/>
    </source>
</evidence>
<keyword evidence="7" id="KW-0406">Ion transport</keyword>
<comment type="similarity">
    <text evidence="11 12">Belongs to the TonB-dependent receptor family.</text>
</comment>
<dbReference type="InterPro" id="IPR039426">
    <property type="entry name" value="TonB-dep_rcpt-like"/>
</dbReference>
<comment type="subcellular location">
    <subcellularLocation>
        <location evidence="1 11">Cell outer membrane</location>
        <topology evidence="1 11">Multi-pass membrane protein</topology>
    </subcellularLocation>
</comment>
<evidence type="ECO:0000256" key="8">
    <source>
        <dbReference type="ARBA" id="ARBA00023077"/>
    </source>
</evidence>
<dbReference type="InterPro" id="IPR036942">
    <property type="entry name" value="Beta-barrel_TonB_sf"/>
</dbReference>
<dbReference type="PANTHER" id="PTHR32552">
    <property type="entry name" value="FERRICHROME IRON RECEPTOR-RELATED"/>
    <property type="match status" value="1"/>
</dbReference>
<evidence type="ECO:0000256" key="11">
    <source>
        <dbReference type="PROSITE-ProRule" id="PRU01360"/>
    </source>
</evidence>
<dbReference type="EMBL" id="JAUKPO010000001">
    <property type="protein sequence ID" value="MDO1445476.1"/>
    <property type="molecule type" value="Genomic_DNA"/>
</dbReference>
<dbReference type="InterPro" id="IPR037066">
    <property type="entry name" value="Plug_dom_sf"/>
</dbReference>
<dbReference type="InterPro" id="IPR023996">
    <property type="entry name" value="TonB-dep_OMP_SusC/RagA"/>
</dbReference>
<reference evidence="16" key="1">
    <citation type="submission" date="2023-07" db="EMBL/GenBank/DDBJ databases">
        <title>The genome sequence of Rhodocytophaga aerolata KACC 12507.</title>
        <authorList>
            <person name="Zhang X."/>
        </authorList>
    </citation>
    <scope>NUCLEOTIDE SEQUENCE</scope>
    <source>
        <strain evidence="16">KACC 12507</strain>
    </source>
</reference>
<sequence>MQTSLLITPERNITGRVTSEEGEGLPGVSVLLKGTTTGTSTDIDGKFTISVPDEGGSLVFSYIGFMTKEVAIGAQATIDVTLAADIKSLEEVVVVGYGTQRKRDITSAVSNINMKDIGEVPASNLNRLLQGQAAGVTVRQNHGAPGGQFQVRVRGIGSLGAGSDPLYVIDGFPVGNNIGQNLNPNDIETITVLKDAASTAIYGARGSNGVVLITTKNAQADRVNLNFSVDYGIQNIPQSRRVNVLNGVEFAQFKKEVFMDNIRYFQNREPAIEEVPASYRFPEQTQHSTDWYDAILHDNAPYKDINMTLAAGRGPIKTLLSLGYYKEQGSVIKTDYDRISARANIGGDVNKFIRVGFNLNGTYSKKNLASLDESVAGRSALIGSTLLMDPREPIYDEQGNLRPYIGGVDGVFGFPNPVYVLNNAIRKRNIAEVLSNVYVELTLLKGLKFRTSANAKLNYNTWKEYVPSTIGTPLNGFPPRLAFGSETTEQLSNLSADQLLTYTPELGENHHFDVMVGYTAQEEKVRGVSGSGNTYPDDLVPFLGSAIIRSSNSYEYGWTLLAYLGRINYSFKEKYLFSASMRREGSSRFGKVNKYGNFPAVSLGWRVSEESFIPKFTWLDDLKLRASWGMTGNNDIGNYSHLAFMNTSNYILGNAIAPGRVVSSFANSTLEWEKSNQLDLGLDLTVFNNSLTFTAEYYDKITNDMLLPISIPSVSGFTVSLANIGKVENKGVELAADYRLRIGQVNFRTSPNISFNRSKILAIKGENDMLWYGSFYGGYNVQKVGRPIGMIYGYKKLGIFNTQEEINASPKQDGVIPGGMKFWDADGNGEVTYDTKDMVEIGNPNPAFTWGWTFAADYKRFDISILLMGAHDYDIYRNIEASTMNMDGVFNVLDKAKDRWRSPENPGSNPNAKNSQGGTNYFKWSRESSERYIYDASHMWVRNITFGYNLPKFTSVISDARVFVNAANVFLFTKYPGGNPDASVRGGTELNNDDETYPIPRVFSVGARVNF</sequence>
<dbReference type="InterPro" id="IPR000531">
    <property type="entry name" value="Beta-barrel_TonB"/>
</dbReference>
<dbReference type="NCBIfam" id="TIGR04057">
    <property type="entry name" value="SusC_RagA_signa"/>
    <property type="match status" value="1"/>
</dbReference>
<keyword evidence="8 12" id="KW-0798">TonB box</keyword>
<evidence type="ECO:0000256" key="2">
    <source>
        <dbReference type="ARBA" id="ARBA00022448"/>
    </source>
</evidence>
<keyword evidence="5 11" id="KW-0812">Transmembrane</keyword>
<evidence type="ECO:0000313" key="16">
    <source>
        <dbReference type="EMBL" id="MDO1445476.1"/>
    </source>
</evidence>
<organism evidence="16 17">
    <name type="scientific">Rhodocytophaga aerolata</name>
    <dbReference type="NCBI Taxonomy" id="455078"/>
    <lineage>
        <taxon>Bacteria</taxon>
        <taxon>Pseudomonadati</taxon>
        <taxon>Bacteroidota</taxon>
        <taxon>Cytophagia</taxon>
        <taxon>Cytophagales</taxon>
        <taxon>Rhodocytophagaceae</taxon>
        <taxon>Rhodocytophaga</taxon>
    </lineage>
</organism>
<comment type="caution">
    <text evidence="16">The sequence shown here is derived from an EMBL/GenBank/DDBJ whole genome shotgun (WGS) entry which is preliminary data.</text>
</comment>
<keyword evidence="9 11" id="KW-0472">Membrane</keyword>
<keyword evidence="17" id="KW-1185">Reference proteome</keyword>
<evidence type="ECO:0000259" key="14">
    <source>
        <dbReference type="Pfam" id="PF00593"/>
    </source>
</evidence>
<keyword evidence="2 11" id="KW-0813">Transport</keyword>
<feature type="domain" description="TonB-dependent receptor-like beta-barrel" evidence="14">
    <location>
        <begin position="439"/>
        <end position="873"/>
    </location>
</feature>
<dbReference type="Gene3D" id="2.60.40.1120">
    <property type="entry name" value="Carboxypeptidase-like, regulatory domain"/>
    <property type="match status" value="1"/>
</dbReference>